<keyword evidence="3" id="KW-1185">Reference proteome</keyword>
<proteinExistence type="predicted"/>
<sequence length="618" mass="69655">MNMKPLRSLRGSPSAPAGSTGHSRIPAGSRLLTGGAAACIWLVDVPDMTERKCVLKVIRFDVEGLKLARNPRASITQWLNPRTVEELWEEFTNRLKSKLDQWEPLAHENLVRILGATENLDLYTEYLAGGAAPQYLAKYPNDSIPLRKRMIGDVLSGLNYLHSQQPPVIHGCIRMDKLFVDSNVARHHYHTATVSPMDSNASTPSPLSNENDPAFRPAHPPRSDTLSHISAPLVSEIILSNGLDVSESLQQQVAEQSPDGKRCLVTRDMEQLRCCHVLEPTIDPVKLQRLKLARGSTEEGLDVHISSNLLWLREDIHRSFSSFDWALVPTWNVLREMVASEGVRGNGPLSKHYIEFFEAKTWEYHFVPLRPSPTAFERSGDSLGDYTTHSYPFPDLEPLKSHVSPFFAVYNAGRKARYHKKKKERDPRSDTSILPQYDQHLNICALIYASWSKETSESSLPHISRPRRNRCYLASSSGESPSETSEEQYLYRDEQIQRRAFAAHDFPQSHSDVGDSHSHKHIATTSILDQYLPAPEESVHSSTSDQHLRAIPSGVDMTFYHWAIIYVWVAKVNSSVPLENPDQGGTEQAKQLLVEYGYEEARSPLNLSENRLLGNVFT</sequence>
<evidence type="ECO:0000313" key="3">
    <source>
        <dbReference type="Proteomes" id="UP000044841"/>
    </source>
</evidence>
<evidence type="ECO:0000256" key="1">
    <source>
        <dbReference type="SAM" id="MobiDB-lite"/>
    </source>
</evidence>
<evidence type="ECO:0000313" key="2">
    <source>
        <dbReference type="EMBL" id="CUA72141.1"/>
    </source>
</evidence>
<feature type="region of interest" description="Disordered" evidence="1">
    <location>
        <begin position="1"/>
        <end position="26"/>
    </location>
</feature>
<dbReference type="SUPFAM" id="SSF56112">
    <property type="entry name" value="Protein kinase-like (PK-like)"/>
    <property type="match status" value="1"/>
</dbReference>
<dbReference type="InterPro" id="IPR011009">
    <property type="entry name" value="Kinase-like_dom_sf"/>
</dbReference>
<dbReference type="GO" id="GO:0016301">
    <property type="term" value="F:kinase activity"/>
    <property type="evidence" value="ECO:0007669"/>
    <property type="project" value="UniProtKB-KW"/>
</dbReference>
<feature type="compositionally biased region" description="Polar residues" evidence="1">
    <location>
        <begin position="192"/>
        <end position="211"/>
    </location>
</feature>
<name>A0A0K6G0S7_9AGAM</name>
<keyword evidence="2" id="KW-0418">Kinase</keyword>
<accession>A0A0K6G0S7</accession>
<organism evidence="2 3">
    <name type="scientific">Rhizoctonia solani</name>
    <dbReference type="NCBI Taxonomy" id="456999"/>
    <lineage>
        <taxon>Eukaryota</taxon>
        <taxon>Fungi</taxon>
        <taxon>Dikarya</taxon>
        <taxon>Basidiomycota</taxon>
        <taxon>Agaricomycotina</taxon>
        <taxon>Agaricomycetes</taxon>
        <taxon>Cantharellales</taxon>
        <taxon>Ceratobasidiaceae</taxon>
        <taxon>Rhizoctonia</taxon>
    </lineage>
</organism>
<feature type="region of interest" description="Disordered" evidence="1">
    <location>
        <begin position="191"/>
        <end position="226"/>
    </location>
</feature>
<keyword evidence="2" id="KW-0808">Transferase</keyword>
<dbReference type="EMBL" id="CYGV01001289">
    <property type="protein sequence ID" value="CUA72141.1"/>
    <property type="molecule type" value="Genomic_DNA"/>
</dbReference>
<gene>
    <name evidence="2" type="ORF">RSOLAG22IIIB_00803</name>
</gene>
<dbReference type="Gene3D" id="1.10.510.10">
    <property type="entry name" value="Transferase(Phosphotransferase) domain 1"/>
    <property type="match status" value="1"/>
</dbReference>
<dbReference type="Proteomes" id="UP000044841">
    <property type="component" value="Unassembled WGS sequence"/>
</dbReference>
<dbReference type="AlphaFoldDB" id="A0A0K6G0S7"/>
<protein>
    <submittedName>
        <fullName evidence="2">Kinase, putative</fullName>
    </submittedName>
</protein>
<reference evidence="2 3" key="1">
    <citation type="submission" date="2015-07" db="EMBL/GenBank/DDBJ databases">
        <authorList>
            <person name="Noorani M."/>
        </authorList>
    </citation>
    <scope>NUCLEOTIDE SEQUENCE [LARGE SCALE GENOMIC DNA]</scope>
    <source>
        <strain evidence="2">BBA 69670</strain>
    </source>
</reference>